<dbReference type="SUPFAM" id="SSF53098">
    <property type="entry name" value="Ribonuclease H-like"/>
    <property type="match status" value="1"/>
</dbReference>
<keyword evidence="11" id="KW-0239">DNA-directed DNA polymerase</keyword>
<comment type="catalytic activity">
    <reaction evidence="15">
        <text>DNA(n) + a 2'-deoxyribonucleoside 5'-triphosphate = DNA(n+1) + diphosphate</text>
        <dbReference type="Rhea" id="RHEA:22508"/>
        <dbReference type="Rhea" id="RHEA-COMP:17339"/>
        <dbReference type="Rhea" id="RHEA-COMP:17340"/>
        <dbReference type="ChEBI" id="CHEBI:33019"/>
        <dbReference type="ChEBI" id="CHEBI:61560"/>
        <dbReference type="ChEBI" id="CHEBI:173112"/>
        <dbReference type="EC" id="2.7.7.7"/>
    </reaction>
</comment>
<dbReference type="OrthoDB" id="413361at2759"/>
<dbReference type="GO" id="GO:0004519">
    <property type="term" value="F:endonuclease activity"/>
    <property type="evidence" value="ECO:0007669"/>
    <property type="project" value="UniProtKB-KW"/>
</dbReference>
<evidence type="ECO:0000256" key="6">
    <source>
        <dbReference type="ARBA" id="ARBA00022801"/>
    </source>
</evidence>
<evidence type="ECO:0000256" key="4">
    <source>
        <dbReference type="ARBA" id="ARBA00022723"/>
    </source>
</evidence>
<evidence type="ECO:0000256" key="14">
    <source>
        <dbReference type="ARBA" id="ARBA00048173"/>
    </source>
</evidence>
<dbReference type="GO" id="GO:0003964">
    <property type="term" value="F:RNA-directed DNA polymerase activity"/>
    <property type="evidence" value="ECO:0007669"/>
    <property type="project" value="UniProtKB-KW"/>
</dbReference>
<dbReference type="GO" id="GO:0032196">
    <property type="term" value="P:transposition"/>
    <property type="evidence" value="ECO:0007669"/>
    <property type="project" value="UniProtKB-KW"/>
</dbReference>
<sequence>MNSLINPQLVLDKISELLKHKNTKDTFQKGIKTEKMETSEFLTNSSKYPYKLTYSYTYEEFVKQRIIENTHQQKIKKLVTDGGGEFINQQFEELEEQHVFIHIIAPPYTPEHNRIAERANKTIMDKARCLLLSSCLPNQYWAEAVNTATYSPTYYLCHQERICHLISYGQINLPQSKRFEPLDASSDNEHSSLESCLPPAFRQIKVIRPQHPTLINSDITEENILPYSRQPAALLTETDPLTYNKAIKSDNCEYWIKVIKKELQTMIDLNVWEEGAIEDNYKLIGTTWVFKTKRDGLNNIIEHKECLCAQGFSQMQGKDYSKKFSPTGQLNSLRTLISHSAANNLRFKQLDIKSAFLNAPLDEDVYLAIPQGFDRDKSNVCLKLMKAIYGLKQAPLAWYHRLSLWLVKFGCSISKADSCVFYLKGNEPI</sequence>
<dbReference type="GO" id="GO:0003723">
    <property type="term" value="F:RNA binding"/>
    <property type="evidence" value="ECO:0007669"/>
    <property type="project" value="UniProtKB-KW"/>
</dbReference>
<dbReference type="Pfam" id="PF07727">
    <property type="entry name" value="RVT_2"/>
    <property type="match status" value="1"/>
</dbReference>
<feature type="domain" description="Integrase catalytic" evidence="16">
    <location>
        <begin position="3"/>
        <end position="182"/>
    </location>
</feature>
<keyword evidence="1" id="KW-0815">Transposition</keyword>
<dbReference type="GO" id="GO:0003887">
    <property type="term" value="F:DNA-directed DNA polymerase activity"/>
    <property type="evidence" value="ECO:0007669"/>
    <property type="project" value="UniProtKB-KW"/>
</dbReference>
<accession>A0A9Q3HEG1</accession>
<evidence type="ECO:0000256" key="13">
    <source>
        <dbReference type="ARBA" id="ARBA00023268"/>
    </source>
</evidence>
<evidence type="ECO:0000256" key="8">
    <source>
        <dbReference type="ARBA" id="ARBA00022884"/>
    </source>
</evidence>
<evidence type="ECO:0000256" key="15">
    <source>
        <dbReference type="ARBA" id="ARBA00049244"/>
    </source>
</evidence>
<evidence type="ECO:0000256" key="7">
    <source>
        <dbReference type="ARBA" id="ARBA00022842"/>
    </source>
</evidence>
<gene>
    <name evidence="17" type="ORF">O181_038760</name>
</gene>
<evidence type="ECO:0000256" key="2">
    <source>
        <dbReference type="ARBA" id="ARBA00022695"/>
    </source>
</evidence>
<reference evidence="17" key="1">
    <citation type="submission" date="2021-03" db="EMBL/GenBank/DDBJ databases">
        <title>Draft genome sequence of rust myrtle Austropuccinia psidii MF-1, a brazilian biotype.</title>
        <authorList>
            <person name="Quecine M.C."/>
            <person name="Pachon D.M.R."/>
            <person name="Bonatelli M.L."/>
            <person name="Correr F.H."/>
            <person name="Franceschini L.M."/>
            <person name="Leite T.F."/>
            <person name="Margarido G.R.A."/>
            <person name="Almeida C.A."/>
            <person name="Ferrarezi J.A."/>
            <person name="Labate C.A."/>
        </authorList>
    </citation>
    <scope>NUCLEOTIDE SEQUENCE</scope>
    <source>
        <strain evidence="17">MF-1</strain>
    </source>
</reference>
<keyword evidence="4" id="KW-0479">Metal-binding</keyword>
<dbReference type="PANTHER" id="PTHR42648:SF11">
    <property type="entry name" value="TRANSPOSON TY4-P GAG-POL POLYPROTEIN"/>
    <property type="match status" value="1"/>
</dbReference>
<keyword evidence="6" id="KW-0378">Hydrolase</keyword>
<dbReference type="InterPro" id="IPR036397">
    <property type="entry name" value="RNaseH_sf"/>
</dbReference>
<dbReference type="GO" id="GO:0046872">
    <property type="term" value="F:metal ion binding"/>
    <property type="evidence" value="ECO:0007669"/>
    <property type="project" value="UniProtKB-KW"/>
</dbReference>
<keyword evidence="5" id="KW-0255">Endonuclease</keyword>
<evidence type="ECO:0000313" key="17">
    <source>
        <dbReference type="EMBL" id="MBW0499045.1"/>
    </source>
</evidence>
<dbReference type="GO" id="GO:0016787">
    <property type="term" value="F:hydrolase activity"/>
    <property type="evidence" value="ECO:0007669"/>
    <property type="project" value="UniProtKB-KW"/>
</dbReference>
<dbReference type="InterPro" id="IPR001584">
    <property type="entry name" value="Integrase_cat-core"/>
</dbReference>
<keyword evidence="9" id="KW-0229">DNA integration</keyword>
<protein>
    <recommendedName>
        <fullName evidence="16">Integrase catalytic domain-containing protein</fullName>
    </recommendedName>
</protein>
<evidence type="ECO:0000259" key="16">
    <source>
        <dbReference type="PROSITE" id="PS50994"/>
    </source>
</evidence>
<evidence type="ECO:0000256" key="10">
    <source>
        <dbReference type="ARBA" id="ARBA00022918"/>
    </source>
</evidence>
<comment type="catalytic activity">
    <reaction evidence="14">
        <text>DNA(n) + a 2'-deoxyribonucleoside 5'-triphosphate = DNA(n+1) + diphosphate</text>
        <dbReference type="Rhea" id="RHEA:22508"/>
        <dbReference type="Rhea" id="RHEA-COMP:17339"/>
        <dbReference type="Rhea" id="RHEA-COMP:17340"/>
        <dbReference type="ChEBI" id="CHEBI:33019"/>
        <dbReference type="ChEBI" id="CHEBI:61560"/>
        <dbReference type="ChEBI" id="CHEBI:173112"/>
        <dbReference type="EC" id="2.7.7.49"/>
    </reaction>
</comment>
<evidence type="ECO:0000256" key="12">
    <source>
        <dbReference type="ARBA" id="ARBA00023172"/>
    </source>
</evidence>
<dbReference type="InterPro" id="IPR012337">
    <property type="entry name" value="RNaseH-like_sf"/>
</dbReference>
<evidence type="ECO:0000313" key="18">
    <source>
        <dbReference type="Proteomes" id="UP000765509"/>
    </source>
</evidence>
<evidence type="ECO:0000256" key="3">
    <source>
        <dbReference type="ARBA" id="ARBA00022722"/>
    </source>
</evidence>
<dbReference type="AlphaFoldDB" id="A0A9Q3HEG1"/>
<keyword evidence="3" id="KW-0540">Nuclease</keyword>
<keyword evidence="11" id="KW-0808">Transferase</keyword>
<dbReference type="GO" id="GO:0005634">
    <property type="term" value="C:nucleus"/>
    <property type="evidence" value="ECO:0007669"/>
    <property type="project" value="UniProtKB-ARBA"/>
</dbReference>
<dbReference type="PANTHER" id="PTHR42648">
    <property type="entry name" value="TRANSPOSASE, PUTATIVE-RELATED"/>
    <property type="match status" value="1"/>
</dbReference>
<dbReference type="GO" id="GO:0006310">
    <property type="term" value="P:DNA recombination"/>
    <property type="evidence" value="ECO:0007669"/>
    <property type="project" value="UniProtKB-KW"/>
</dbReference>
<dbReference type="InterPro" id="IPR013103">
    <property type="entry name" value="RVT_2"/>
</dbReference>
<dbReference type="PROSITE" id="PS50994">
    <property type="entry name" value="INTEGRASE"/>
    <property type="match status" value="1"/>
</dbReference>
<dbReference type="Gene3D" id="3.30.420.10">
    <property type="entry name" value="Ribonuclease H-like superfamily/Ribonuclease H"/>
    <property type="match status" value="1"/>
</dbReference>
<evidence type="ECO:0000256" key="9">
    <source>
        <dbReference type="ARBA" id="ARBA00022908"/>
    </source>
</evidence>
<dbReference type="Proteomes" id="UP000765509">
    <property type="component" value="Unassembled WGS sequence"/>
</dbReference>
<proteinExistence type="predicted"/>
<keyword evidence="12" id="KW-0233">DNA recombination</keyword>
<dbReference type="InterPro" id="IPR039537">
    <property type="entry name" value="Retrotran_Ty1/copia-like"/>
</dbReference>
<keyword evidence="8" id="KW-0694">RNA-binding</keyword>
<name>A0A9Q3HEG1_9BASI</name>
<dbReference type="EMBL" id="AVOT02015061">
    <property type="protein sequence ID" value="MBW0499045.1"/>
    <property type="molecule type" value="Genomic_DNA"/>
</dbReference>
<keyword evidence="18" id="KW-1185">Reference proteome</keyword>
<evidence type="ECO:0000256" key="5">
    <source>
        <dbReference type="ARBA" id="ARBA00022759"/>
    </source>
</evidence>
<keyword evidence="13" id="KW-0511">Multifunctional enzyme</keyword>
<keyword evidence="10" id="KW-0695">RNA-directed DNA polymerase</keyword>
<dbReference type="GO" id="GO:0015074">
    <property type="term" value="P:DNA integration"/>
    <property type="evidence" value="ECO:0007669"/>
    <property type="project" value="UniProtKB-KW"/>
</dbReference>
<dbReference type="InterPro" id="IPR043502">
    <property type="entry name" value="DNA/RNA_pol_sf"/>
</dbReference>
<keyword evidence="7" id="KW-0460">Magnesium</keyword>
<organism evidence="17 18">
    <name type="scientific">Austropuccinia psidii MF-1</name>
    <dbReference type="NCBI Taxonomy" id="1389203"/>
    <lineage>
        <taxon>Eukaryota</taxon>
        <taxon>Fungi</taxon>
        <taxon>Dikarya</taxon>
        <taxon>Basidiomycota</taxon>
        <taxon>Pucciniomycotina</taxon>
        <taxon>Pucciniomycetes</taxon>
        <taxon>Pucciniales</taxon>
        <taxon>Sphaerophragmiaceae</taxon>
        <taxon>Austropuccinia</taxon>
    </lineage>
</organism>
<dbReference type="SUPFAM" id="SSF56672">
    <property type="entry name" value="DNA/RNA polymerases"/>
    <property type="match status" value="1"/>
</dbReference>
<evidence type="ECO:0000256" key="1">
    <source>
        <dbReference type="ARBA" id="ARBA00022578"/>
    </source>
</evidence>
<comment type="caution">
    <text evidence="17">The sequence shown here is derived from an EMBL/GenBank/DDBJ whole genome shotgun (WGS) entry which is preliminary data.</text>
</comment>
<evidence type="ECO:0000256" key="11">
    <source>
        <dbReference type="ARBA" id="ARBA00022932"/>
    </source>
</evidence>
<keyword evidence="2" id="KW-0548">Nucleotidyltransferase</keyword>